<dbReference type="RefSeq" id="WP_046005595.1">
    <property type="nucleotide sequence ID" value="NZ_JXYA01000031.1"/>
</dbReference>
<dbReference type="AlphaFoldDB" id="A0A0F4QJT9"/>
<evidence type="ECO:0000313" key="1">
    <source>
        <dbReference type="EMBL" id="KJZ07958.1"/>
    </source>
</evidence>
<dbReference type="PATRIC" id="fig|43658.5.peg.2950"/>
<evidence type="ECO:0008006" key="3">
    <source>
        <dbReference type="Google" id="ProtNLM"/>
    </source>
</evidence>
<dbReference type="Proteomes" id="UP000033452">
    <property type="component" value="Unassembled WGS sequence"/>
</dbReference>
<keyword evidence="2" id="KW-1185">Reference proteome</keyword>
<organism evidence="1 2">
    <name type="scientific">Pseudoalteromonas rubra</name>
    <dbReference type="NCBI Taxonomy" id="43658"/>
    <lineage>
        <taxon>Bacteria</taxon>
        <taxon>Pseudomonadati</taxon>
        <taxon>Pseudomonadota</taxon>
        <taxon>Gammaproteobacteria</taxon>
        <taxon>Alteromonadales</taxon>
        <taxon>Pseudoalteromonadaceae</taxon>
        <taxon>Pseudoalteromonas</taxon>
    </lineage>
</organism>
<reference evidence="1 2" key="1">
    <citation type="journal article" date="2015" name="BMC Genomics">
        <title>Genome mining reveals unlocked bioactive potential of marine Gram-negative bacteria.</title>
        <authorList>
            <person name="Machado H."/>
            <person name="Sonnenschein E.C."/>
            <person name="Melchiorsen J."/>
            <person name="Gram L."/>
        </authorList>
    </citation>
    <scope>NUCLEOTIDE SEQUENCE [LARGE SCALE GENOMIC DNA]</scope>
    <source>
        <strain evidence="1 2">S2471</strain>
    </source>
</reference>
<proteinExistence type="predicted"/>
<name>A0A0F4QJT9_9GAMM</name>
<comment type="caution">
    <text evidence="1">The sequence shown here is derived from an EMBL/GenBank/DDBJ whole genome shotgun (WGS) entry which is preliminary data.</text>
</comment>
<sequence length="120" mass="13710">MMMTQPTIKQLRTALKRWGRFWRTKELGKGFSRQAVTERVGDSGAGYISSDMMTVPEEIETLTQCIARLRPECIRALRGKYLVEGDIALVAKTLGFDSKRSMEFWLVKAERSLLQSLCHP</sequence>
<accession>A0A0F4QJT9</accession>
<protein>
    <recommendedName>
        <fullName evidence="3">Antitermination protein Q</fullName>
    </recommendedName>
</protein>
<dbReference type="OrthoDB" id="6304891at2"/>
<dbReference type="EMBL" id="JXYA01000031">
    <property type="protein sequence ID" value="KJZ07958.1"/>
    <property type="molecule type" value="Genomic_DNA"/>
</dbReference>
<gene>
    <name evidence="1" type="ORF">TW77_13955</name>
</gene>
<evidence type="ECO:0000313" key="2">
    <source>
        <dbReference type="Proteomes" id="UP000033452"/>
    </source>
</evidence>